<dbReference type="AlphaFoldDB" id="A0A348FZD5"/>
<protein>
    <submittedName>
        <fullName evidence="2">Uncharacterized protein</fullName>
    </submittedName>
</protein>
<dbReference type="KEGG" id="blag:BLTE_13530"/>
<dbReference type="Proteomes" id="UP000266934">
    <property type="component" value="Chromosome"/>
</dbReference>
<reference evidence="2 3" key="1">
    <citation type="submission" date="2018-08" db="EMBL/GenBank/DDBJ databases">
        <title>Complete genome sequencing of Blastochloris tepida GI.</title>
        <authorList>
            <person name="Tsukatani Y."/>
            <person name="Mori H."/>
        </authorList>
    </citation>
    <scope>NUCLEOTIDE SEQUENCE [LARGE SCALE GENOMIC DNA]</scope>
    <source>
        <strain evidence="2 3">GI</strain>
    </source>
</reference>
<organism evidence="2 3">
    <name type="scientific">Blastochloris tepida</name>
    <dbReference type="NCBI Taxonomy" id="2233851"/>
    <lineage>
        <taxon>Bacteria</taxon>
        <taxon>Pseudomonadati</taxon>
        <taxon>Pseudomonadota</taxon>
        <taxon>Alphaproteobacteria</taxon>
        <taxon>Hyphomicrobiales</taxon>
        <taxon>Blastochloridaceae</taxon>
        <taxon>Blastochloris</taxon>
    </lineage>
</organism>
<feature type="region of interest" description="Disordered" evidence="1">
    <location>
        <begin position="32"/>
        <end position="137"/>
    </location>
</feature>
<evidence type="ECO:0000256" key="1">
    <source>
        <dbReference type="SAM" id="MobiDB-lite"/>
    </source>
</evidence>
<evidence type="ECO:0000313" key="3">
    <source>
        <dbReference type="Proteomes" id="UP000266934"/>
    </source>
</evidence>
<dbReference type="OrthoDB" id="7597389at2"/>
<feature type="compositionally biased region" description="Pro residues" evidence="1">
    <location>
        <begin position="78"/>
        <end position="98"/>
    </location>
</feature>
<dbReference type="RefSeq" id="WP_126398715.1">
    <property type="nucleotide sequence ID" value="NZ_AP018907.1"/>
</dbReference>
<keyword evidence="3" id="KW-1185">Reference proteome</keyword>
<gene>
    <name evidence="2" type="ORF">BLTE_13530</name>
</gene>
<proteinExistence type="predicted"/>
<evidence type="ECO:0000313" key="2">
    <source>
        <dbReference type="EMBL" id="BBF92668.1"/>
    </source>
</evidence>
<feature type="region of interest" description="Disordered" evidence="1">
    <location>
        <begin position="213"/>
        <end position="260"/>
    </location>
</feature>
<accession>A0A348FZD5</accession>
<sequence length="260" mass="27879">MSNLADLIRRMAAAGATPEAIAIAVEAIEVAEQRDADRRSQAAARKRRSRERLSCDGHGAVAGRSQDNAVTVTGQSQDPPPPSSSSPTPPLTTTPTTPPNSGAVAPSLGGAREKAPKRGSRLPADWTPTPEDRNAAVSIGLRPADVASEAARFRDYWSAKAGKDAVKLDWSATWRNWCRNAVQRGPSRPPPGPPAQRRNPFFALAEELLDDQQFPDADDLFPEPAGSRRGADLEGVRSSGVVDGRPDEAFDLIPPRIERR</sequence>
<name>A0A348FZD5_9HYPH</name>
<feature type="compositionally biased region" description="Polar residues" evidence="1">
    <location>
        <begin position="65"/>
        <end position="77"/>
    </location>
</feature>
<dbReference type="EMBL" id="AP018907">
    <property type="protein sequence ID" value="BBF92668.1"/>
    <property type="molecule type" value="Genomic_DNA"/>
</dbReference>